<evidence type="ECO:0000256" key="2">
    <source>
        <dbReference type="SAM" id="Phobius"/>
    </source>
</evidence>
<comment type="caution">
    <text evidence="3">The sequence shown here is derived from an EMBL/GenBank/DDBJ whole genome shotgun (WGS) entry which is preliminary data.</text>
</comment>
<dbReference type="STRING" id="1618.IV36_GL001662"/>
<feature type="transmembrane region" description="Helical" evidence="2">
    <location>
        <begin position="7"/>
        <end position="29"/>
    </location>
</feature>
<dbReference type="OrthoDB" id="2297203at2"/>
<gene>
    <name evidence="3" type="ORF">IV36_GL001662</name>
</gene>
<keyword evidence="2" id="KW-0472">Membrane</keyword>
<evidence type="ECO:0000313" key="3">
    <source>
        <dbReference type="EMBL" id="KRN31540.1"/>
    </source>
</evidence>
<accession>A0A0R2G3W4</accession>
<reference evidence="3 4" key="1">
    <citation type="journal article" date="2015" name="Genome Announc.">
        <title>Expanding the biotechnology potential of lactobacilli through comparative genomics of 213 strains and associated genera.</title>
        <authorList>
            <person name="Sun Z."/>
            <person name="Harris H.M."/>
            <person name="McCann A."/>
            <person name="Guo C."/>
            <person name="Argimon S."/>
            <person name="Zhang W."/>
            <person name="Yang X."/>
            <person name="Jeffery I.B."/>
            <person name="Cooney J.C."/>
            <person name="Kagawa T.F."/>
            <person name="Liu W."/>
            <person name="Song Y."/>
            <person name="Salvetti E."/>
            <person name="Wrobel A."/>
            <person name="Rasinkangas P."/>
            <person name="Parkhill J."/>
            <person name="Rea M.C."/>
            <person name="O'Sullivan O."/>
            <person name="Ritari J."/>
            <person name="Douillard F.P."/>
            <person name="Paul Ross R."/>
            <person name="Yang R."/>
            <person name="Briner A.E."/>
            <person name="Felis G.E."/>
            <person name="de Vos W.M."/>
            <person name="Barrangou R."/>
            <person name="Klaenhammer T.R."/>
            <person name="Caufield P.W."/>
            <person name="Cui Y."/>
            <person name="Zhang H."/>
            <person name="O'Toole P.W."/>
        </authorList>
    </citation>
    <scope>NUCLEOTIDE SEQUENCE [LARGE SCALE GENOMIC DNA]</scope>
    <source>
        <strain evidence="3 4">ATCC 27304</strain>
    </source>
</reference>
<evidence type="ECO:0000256" key="1">
    <source>
        <dbReference type="SAM" id="MobiDB-lite"/>
    </source>
</evidence>
<proteinExistence type="predicted"/>
<name>A0A0R2G3W4_9LACO</name>
<dbReference type="RefSeq" id="WP_056990692.1">
    <property type="nucleotide sequence ID" value="NZ_JBDNJW010000003.1"/>
</dbReference>
<feature type="region of interest" description="Disordered" evidence="1">
    <location>
        <begin position="69"/>
        <end position="103"/>
    </location>
</feature>
<dbReference type="Proteomes" id="UP000051727">
    <property type="component" value="Unassembled WGS sequence"/>
</dbReference>
<keyword evidence="2" id="KW-1133">Transmembrane helix</keyword>
<dbReference type="EMBL" id="JQAR01000004">
    <property type="protein sequence ID" value="KRN31540.1"/>
    <property type="molecule type" value="Genomic_DNA"/>
</dbReference>
<dbReference type="PATRIC" id="fig|1618.3.peg.1689"/>
<organism evidence="3 4">
    <name type="scientific">Liquorilactobacillus mali</name>
    <dbReference type="NCBI Taxonomy" id="1618"/>
    <lineage>
        <taxon>Bacteria</taxon>
        <taxon>Bacillati</taxon>
        <taxon>Bacillota</taxon>
        <taxon>Bacilli</taxon>
        <taxon>Lactobacillales</taxon>
        <taxon>Lactobacillaceae</taxon>
        <taxon>Liquorilactobacillus</taxon>
    </lineage>
</organism>
<dbReference type="AlphaFoldDB" id="A0A0R2G3W4"/>
<keyword evidence="2" id="KW-0812">Transmembrane</keyword>
<sequence length="142" mass="16199">MGNFAKYSRILINSSVSFVILLALAQLVIPTSWKLVLDYYLISNFLLLNPFNMMNIGVKEDINVAADTMSRTKRSAEKTTESSETPEESVMTDQMLKRSKRRAAQENDTRDILLNSFLSFMKHCFLLIAAPVIFMQKLLINN</sequence>
<evidence type="ECO:0000313" key="4">
    <source>
        <dbReference type="Proteomes" id="UP000051727"/>
    </source>
</evidence>
<feature type="transmembrane region" description="Helical" evidence="2">
    <location>
        <begin position="120"/>
        <end position="140"/>
    </location>
</feature>
<protein>
    <submittedName>
        <fullName evidence="3">Uncharacterized protein</fullName>
    </submittedName>
</protein>